<dbReference type="InterPro" id="IPR029009">
    <property type="entry name" value="ASB_dom_sf"/>
</dbReference>
<dbReference type="NCBIfam" id="TIGR00720">
    <property type="entry name" value="sda_mono"/>
    <property type="match status" value="1"/>
</dbReference>
<reference evidence="17" key="1">
    <citation type="journal article" date="2015" name="Chem. Biol.">
        <title>Structure, bioactivity, and resistance mechanism of streptomonomicin, an unusual lasso Peptide from an understudied halophilic actinomycete.</title>
        <authorList>
            <person name="Metelev M."/>
            <person name="Tietz J.I."/>
            <person name="Melby J.O."/>
            <person name="Blair P.M."/>
            <person name="Zhu L."/>
            <person name="Livnat I."/>
            <person name="Severinov K."/>
            <person name="Mitchell D.A."/>
        </authorList>
    </citation>
    <scope>NUCLEOTIDE SEQUENCE [LARGE SCALE GENOMIC DNA]</scope>
    <source>
        <strain evidence="17">YIM 90003</strain>
    </source>
</reference>
<proteinExistence type="inferred from homology"/>
<dbReference type="GO" id="GO:0003941">
    <property type="term" value="F:L-serine ammonia-lyase activity"/>
    <property type="evidence" value="ECO:0007669"/>
    <property type="project" value="UniProtKB-UniRule"/>
</dbReference>
<comment type="pathway">
    <text evidence="2">Carbohydrate biosynthesis; gluconeogenesis.</text>
</comment>
<dbReference type="PANTHER" id="PTHR30182:SF1">
    <property type="entry name" value="L-SERINE DEHYDRATASE 1"/>
    <property type="match status" value="1"/>
</dbReference>
<dbReference type="AlphaFoldDB" id="A0A0C2FF98"/>
<evidence type="ECO:0000259" key="14">
    <source>
        <dbReference type="Pfam" id="PF03313"/>
    </source>
</evidence>
<evidence type="ECO:0000313" key="17">
    <source>
        <dbReference type="Proteomes" id="UP000031675"/>
    </source>
</evidence>
<dbReference type="Pfam" id="PF03315">
    <property type="entry name" value="SDH_beta"/>
    <property type="match status" value="1"/>
</dbReference>
<evidence type="ECO:0000256" key="6">
    <source>
        <dbReference type="ARBA" id="ARBA00022432"/>
    </source>
</evidence>
<dbReference type="InterPro" id="IPR051318">
    <property type="entry name" value="Fe-S_L-Ser"/>
</dbReference>
<keyword evidence="6 13" id="KW-0312">Gluconeogenesis</keyword>
<evidence type="ECO:0000256" key="7">
    <source>
        <dbReference type="ARBA" id="ARBA00022485"/>
    </source>
</evidence>
<evidence type="ECO:0000256" key="1">
    <source>
        <dbReference type="ARBA" id="ARBA00001966"/>
    </source>
</evidence>
<keyword evidence="8 13" id="KW-0479">Metal-binding</keyword>
<dbReference type="Pfam" id="PF03313">
    <property type="entry name" value="SDH_alpha"/>
    <property type="match status" value="1"/>
</dbReference>
<evidence type="ECO:0000256" key="5">
    <source>
        <dbReference type="ARBA" id="ARBA00018995"/>
    </source>
</evidence>
<evidence type="ECO:0000256" key="13">
    <source>
        <dbReference type="RuleBase" id="RU366059"/>
    </source>
</evidence>
<dbReference type="PANTHER" id="PTHR30182">
    <property type="entry name" value="L-SERINE DEHYDRATASE"/>
    <property type="match status" value="1"/>
</dbReference>
<dbReference type="Gene3D" id="3.30.1330.90">
    <property type="entry name" value="D-3-phosphoglycerate dehydrogenase, domain 3"/>
    <property type="match status" value="1"/>
</dbReference>
<name>A0A0C2FF98_9ACTN</name>
<comment type="cofactor">
    <cofactor evidence="1 13">
        <name>[4Fe-4S] cluster</name>
        <dbReference type="ChEBI" id="CHEBI:49883"/>
    </cofactor>
</comment>
<comment type="catalytic activity">
    <reaction evidence="12 13">
        <text>L-serine = pyruvate + NH4(+)</text>
        <dbReference type="Rhea" id="RHEA:19169"/>
        <dbReference type="ChEBI" id="CHEBI:15361"/>
        <dbReference type="ChEBI" id="CHEBI:28938"/>
        <dbReference type="ChEBI" id="CHEBI:33384"/>
        <dbReference type="EC" id="4.3.1.17"/>
    </reaction>
</comment>
<dbReference type="RefSeq" id="WP_040274656.1">
    <property type="nucleotide sequence ID" value="NZ_JROO01000031.1"/>
</dbReference>
<evidence type="ECO:0000256" key="8">
    <source>
        <dbReference type="ARBA" id="ARBA00022723"/>
    </source>
</evidence>
<evidence type="ECO:0000256" key="9">
    <source>
        <dbReference type="ARBA" id="ARBA00023004"/>
    </source>
</evidence>
<dbReference type="SUPFAM" id="SSF143548">
    <property type="entry name" value="Serine metabolism enzymes domain"/>
    <property type="match status" value="1"/>
</dbReference>
<evidence type="ECO:0000313" key="16">
    <source>
        <dbReference type="EMBL" id="KIH97889.1"/>
    </source>
</evidence>
<organism evidence="16 17">
    <name type="scientific">Streptomonospora alba</name>
    <dbReference type="NCBI Taxonomy" id="183763"/>
    <lineage>
        <taxon>Bacteria</taxon>
        <taxon>Bacillati</taxon>
        <taxon>Actinomycetota</taxon>
        <taxon>Actinomycetes</taxon>
        <taxon>Streptosporangiales</taxon>
        <taxon>Nocardiopsidaceae</taxon>
        <taxon>Streptomonospora</taxon>
    </lineage>
</organism>
<dbReference type="EMBL" id="JROO01000031">
    <property type="protein sequence ID" value="KIH97889.1"/>
    <property type="molecule type" value="Genomic_DNA"/>
</dbReference>
<accession>A0A0C2FF98</accession>
<dbReference type="InterPro" id="IPR005130">
    <property type="entry name" value="Ser_deHydtase-like_asu"/>
</dbReference>
<dbReference type="OrthoDB" id="9805537at2"/>
<evidence type="ECO:0000256" key="11">
    <source>
        <dbReference type="ARBA" id="ARBA00023239"/>
    </source>
</evidence>
<comment type="caution">
    <text evidence="16">The sequence shown here is derived from an EMBL/GenBank/DDBJ whole genome shotgun (WGS) entry which is preliminary data.</text>
</comment>
<dbReference type="Proteomes" id="UP000031675">
    <property type="component" value="Unassembled WGS sequence"/>
</dbReference>
<dbReference type="GO" id="GO:0006094">
    <property type="term" value="P:gluconeogenesis"/>
    <property type="evidence" value="ECO:0007669"/>
    <property type="project" value="UniProtKB-KW"/>
</dbReference>
<evidence type="ECO:0000256" key="4">
    <source>
        <dbReference type="ARBA" id="ARBA00012093"/>
    </source>
</evidence>
<dbReference type="GO" id="GO:0051539">
    <property type="term" value="F:4 iron, 4 sulfur cluster binding"/>
    <property type="evidence" value="ECO:0007669"/>
    <property type="project" value="UniProtKB-UniRule"/>
</dbReference>
<sequence length="469" mass="49390">MAISVFDLFTIGIGPSSSHTVGPMRAAHRFAEGLAESGLLERTAAVRVELYGSLALTGKGHGSDRAVVLGLLGETPEGVDIDAAPAMVDRVRTQHRLALEGGHAVAFDPETHLEFRRKETLPGHPNGMRFVAEDSAGNELRAHIYYSVGGGFVVDEKAVGADRITADDTPQPYPFASAAELLEICRETGMSISSVMLANERAFGRSAAEIREGLLEIWRAMRACVRRGVSTEGTLPGGLKVTRRAPRLYRQLGGHCEAEGLSGPDHSDPGDPMRGTDWITLYALAVNEENAAGGRVVTAPTNGAAGIIPAVLHYYVHFTQGAGDEGAIRFLLAAGAIGILYKHNASISGAEVGCQGEVGSASSMAAAGLAEAWGATPAQIENSAEIAMEHNLGLTCDPIGGLVQVPCIERNALASIKAISAARIALRGDGSHFVSLDKVIQTMRDTGRDMMDKYKETSRGGLAVNVIEC</sequence>
<dbReference type="InterPro" id="IPR005131">
    <property type="entry name" value="Ser_deHydtase_bsu"/>
</dbReference>
<evidence type="ECO:0000259" key="15">
    <source>
        <dbReference type="Pfam" id="PF03315"/>
    </source>
</evidence>
<evidence type="ECO:0000256" key="2">
    <source>
        <dbReference type="ARBA" id="ARBA00004742"/>
    </source>
</evidence>
<dbReference type="STRING" id="183763.LP52_16215"/>
<evidence type="ECO:0000256" key="10">
    <source>
        <dbReference type="ARBA" id="ARBA00023014"/>
    </source>
</evidence>
<keyword evidence="17" id="KW-1185">Reference proteome</keyword>
<keyword evidence="9 13" id="KW-0408">Iron</keyword>
<feature type="domain" description="Serine dehydratase-like alpha subunit" evidence="14">
    <location>
        <begin position="187"/>
        <end position="463"/>
    </location>
</feature>
<dbReference type="GO" id="GO:0046872">
    <property type="term" value="F:metal ion binding"/>
    <property type="evidence" value="ECO:0007669"/>
    <property type="project" value="UniProtKB-KW"/>
</dbReference>
<keyword evidence="7 13" id="KW-0004">4Fe-4S</keyword>
<comment type="similarity">
    <text evidence="3 13">Belongs to the iron-sulfur dependent L-serine dehydratase family.</text>
</comment>
<evidence type="ECO:0000256" key="3">
    <source>
        <dbReference type="ARBA" id="ARBA00008636"/>
    </source>
</evidence>
<keyword evidence="11 13" id="KW-0456">Lyase</keyword>
<dbReference type="InterPro" id="IPR004644">
    <property type="entry name" value="Fe-S_L-Ser_mono"/>
</dbReference>
<keyword evidence="10 13" id="KW-0411">Iron-sulfur</keyword>
<feature type="domain" description="Serine dehydratase beta chain" evidence="15">
    <location>
        <begin position="4"/>
        <end position="157"/>
    </location>
</feature>
<dbReference type="FunFam" id="3.30.1330.90:FF:000001">
    <property type="entry name" value="L-serine ammonia-lyase 1"/>
    <property type="match status" value="1"/>
</dbReference>
<protein>
    <recommendedName>
        <fullName evidence="5 13">L-serine dehydratase</fullName>
        <ecNumber evidence="4 13">4.3.1.17</ecNumber>
    </recommendedName>
</protein>
<dbReference type="EC" id="4.3.1.17" evidence="4 13"/>
<gene>
    <name evidence="16" type="ORF">LP52_16215</name>
</gene>
<evidence type="ECO:0000256" key="12">
    <source>
        <dbReference type="ARBA" id="ARBA00049406"/>
    </source>
</evidence>